<evidence type="ECO:0000259" key="3">
    <source>
        <dbReference type="Pfam" id="PF02525"/>
    </source>
</evidence>
<dbReference type="InterPro" id="IPR003680">
    <property type="entry name" value="Flavodoxin_fold"/>
</dbReference>
<dbReference type="Gene3D" id="3.40.50.360">
    <property type="match status" value="1"/>
</dbReference>
<dbReference type="EMBL" id="JABFMR010000009">
    <property type="protein sequence ID" value="NUT87424.1"/>
    <property type="molecule type" value="Genomic_DNA"/>
</dbReference>
<name>A0A7Y5Z6U5_9PSED</name>
<dbReference type="SUPFAM" id="SSF52218">
    <property type="entry name" value="Flavoproteins"/>
    <property type="match status" value="1"/>
</dbReference>
<dbReference type="InterPro" id="IPR051545">
    <property type="entry name" value="NAD(P)H_dehydrogenase_qn"/>
</dbReference>
<organism evidence="4 5">
    <name type="scientific">Pseudomonas corrugata</name>
    <dbReference type="NCBI Taxonomy" id="47879"/>
    <lineage>
        <taxon>Bacteria</taxon>
        <taxon>Pseudomonadati</taxon>
        <taxon>Pseudomonadota</taxon>
        <taxon>Gammaproteobacteria</taxon>
        <taxon>Pseudomonadales</taxon>
        <taxon>Pseudomonadaceae</taxon>
        <taxon>Pseudomonas</taxon>
    </lineage>
</organism>
<feature type="domain" description="Flavodoxin-like fold" evidence="3">
    <location>
        <begin position="1"/>
        <end position="183"/>
    </location>
</feature>
<sequence>MHALIVVAHHDPRSLTHSLAGKIGQGLTHADPNHTFEVADLAAEGFDPRFSFADHAVHRREASPPPDVLAEQARIERADTLVLVYPIYWWSMPALLKGWIDRVFSNGWAFDFSLDKPFIQKLQHLRVHLVAVGGADADSFLRHGYGKAMTTQIDHGIFDYCGAQVLSSHRLLDSEIIDPQLHLQAAVGIGQRLFATVDKTVQLHPSATPA</sequence>
<comment type="caution">
    <text evidence="4">The sequence shown here is derived from an EMBL/GenBank/DDBJ whole genome shotgun (WGS) entry which is preliminary data.</text>
</comment>
<evidence type="ECO:0000313" key="5">
    <source>
        <dbReference type="Proteomes" id="UP000536720"/>
    </source>
</evidence>
<evidence type="ECO:0000256" key="2">
    <source>
        <dbReference type="ARBA" id="ARBA00023002"/>
    </source>
</evidence>
<dbReference type="InterPro" id="IPR029039">
    <property type="entry name" value="Flavoprotein-like_sf"/>
</dbReference>
<dbReference type="Proteomes" id="UP000536720">
    <property type="component" value="Unassembled WGS sequence"/>
</dbReference>
<evidence type="ECO:0000313" key="4">
    <source>
        <dbReference type="EMBL" id="NUT87424.1"/>
    </source>
</evidence>
<dbReference type="FunFam" id="3.40.50.360:FF:000063">
    <property type="entry name" value="Probable NAD(P)H dehydrogenase"/>
    <property type="match status" value="1"/>
</dbReference>
<dbReference type="GO" id="GO:0005829">
    <property type="term" value="C:cytosol"/>
    <property type="evidence" value="ECO:0007669"/>
    <property type="project" value="TreeGrafter"/>
</dbReference>
<accession>A0A7Y5Z6U5</accession>
<evidence type="ECO:0000256" key="1">
    <source>
        <dbReference type="ARBA" id="ARBA00006252"/>
    </source>
</evidence>
<proteinExistence type="inferred from homology"/>
<gene>
    <name evidence="4" type="ORF">HNO91_13395</name>
</gene>
<comment type="similarity">
    <text evidence="1">Belongs to the NAD(P)H dehydrogenase (quinone) family.</text>
</comment>
<dbReference type="PANTHER" id="PTHR10204:SF34">
    <property type="entry name" value="NAD(P)H DEHYDROGENASE [QUINONE] 1 ISOFORM 1"/>
    <property type="match status" value="1"/>
</dbReference>
<reference evidence="4 5" key="1">
    <citation type="journal article" date="2020" name="Front. Plant Sci.">
        <title>Isolation of Rhizosphere Bacteria That Improve Quality and Water Stress Tolerance in Greenhouse Ornamentals.</title>
        <authorList>
            <person name="Nordstedt N.P."/>
            <person name="Jones M.L."/>
        </authorList>
    </citation>
    <scope>NUCLEOTIDE SEQUENCE [LARGE SCALE GENOMIC DNA]</scope>
    <source>
        <strain evidence="4 5">C7D2</strain>
    </source>
</reference>
<dbReference type="Pfam" id="PF02525">
    <property type="entry name" value="Flavodoxin_2"/>
    <property type="match status" value="1"/>
</dbReference>
<dbReference type="AlphaFoldDB" id="A0A7Y5Z6U5"/>
<keyword evidence="2" id="KW-0560">Oxidoreductase</keyword>
<dbReference type="GO" id="GO:0003955">
    <property type="term" value="F:NAD(P)H dehydrogenase (quinone) activity"/>
    <property type="evidence" value="ECO:0007669"/>
    <property type="project" value="TreeGrafter"/>
</dbReference>
<protein>
    <submittedName>
        <fullName evidence="4">NAD(P)H-dependent oxidoreductase</fullName>
    </submittedName>
</protein>
<dbReference type="PANTHER" id="PTHR10204">
    <property type="entry name" value="NAD P H OXIDOREDUCTASE-RELATED"/>
    <property type="match status" value="1"/>
</dbReference>
<dbReference type="RefSeq" id="WP_175362733.1">
    <property type="nucleotide sequence ID" value="NZ_JABFMR010000009.1"/>
</dbReference>